<evidence type="ECO:0000256" key="5">
    <source>
        <dbReference type="ARBA" id="ARBA00023136"/>
    </source>
</evidence>
<dbReference type="PANTHER" id="PTHR30606:SF10">
    <property type="entry name" value="PHOSPHATIDYLINOSITOL MANNOSIDE ACYLTRANSFERASE"/>
    <property type="match status" value="1"/>
</dbReference>
<dbReference type="GO" id="GO:0016746">
    <property type="term" value="F:acyltransferase activity"/>
    <property type="evidence" value="ECO:0007669"/>
    <property type="project" value="UniProtKB-KW"/>
</dbReference>
<evidence type="ECO:0000256" key="6">
    <source>
        <dbReference type="ARBA" id="ARBA00023315"/>
    </source>
</evidence>
<dbReference type="InterPro" id="IPR004960">
    <property type="entry name" value="LipA_acyltrans"/>
</dbReference>
<organism evidence="7 8">
    <name type="scientific">Microlunatus ginsengisoli</name>
    <dbReference type="NCBI Taxonomy" id="363863"/>
    <lineage>
        <taxon>Bacteria</taxon>
        <taxon>Bacillati</taxon>
        <taxon>Actinomycetota</taxon>
        <taxon>Actinomycetes</taxon>
        <taxon>Propionibacteriales</taxon>
        <taxon>Propionibacteriaceae</taxon>
        <taxon>Microlunatus</taxon>
    </lineage>
</organism>
<keyword evidence="3" id="KW-0997">Cell inner membrane</keyword>
<evidence type="ECO:0000256" key="4">
    <source>
        <dbReference type="ARBA" id="ARBA00022679"/>
    </source>
</evidence>
<keyword evidence="2" id="KW-1003">Cell membrane</keyword>
<name>A0ABP6ZD43_9ACTN</name>
<evidence type="ECO:0000313" key="8">
    <source>
        <dbReference type="Proteomes" id="UP001501490"/>
    </source>
</evidence>
<dbReference type="NCBIfam" id="NF005919">
    <property type="entry name" value="PRK07920.1"/>
    <property type="match status" value="1"/>
</dbReference>
<reference evidence="8" key="1">
    <citation type="journal article" date="2019" name="Int. J. Syst. Evol. Microbiol.">
        <title>The Global Catalogue of Microorganisms (GCM) 10K type strain sequencing project: providing services to taxonomists for standard genome sequencing and annotation.</title>
        <authorList>
            <consortium name="The Broad Institute Genomics Platform"/>
            <consortium name="The Broad Institute Genome Sequencing Center for Infectious Disease"/>
            <person name="Wu L."/>
            <person name="Ma J."/>
        </authorList>
    </citation>
    <scope>NUCLEOTIDE SEQUENCE [LARGE SCALE GENOMIC DNA]</scope>
    <source>
        <strain evidence="8">JCM 16929</strain>
    </source>
</reference>
<sequence>MPDRDRLRAFGVRQLYRAGWRIGSWLPRGLVAAIIGRAARRTLRADGWHVRNLRRNLALVSGALAGDDLVEAALVSHFRNVYEQLALPGAADRLVAGVTTTGEAALRAAHADRGAVVALPHSGNWDLAGAWACRSGFPVTTVAERLGEAEFAAFTEFRTRLGMEVFAHGDPAAVAGLVDAVGRGRVVCLLADRDLARDGVAVRFAGQPVTMPVGPALIAQRSGAALFPTVSQFTPEGMVLRIGPEVGVEPGPDGLAAATQRVADVFAERIAERPEDWHLLQPFFAEPLTGPEAAR</sequence>
<dbReference type="CDD" id="cd07984">
    <property type="entry name" value="LPLAT_LABLAT-like"/>
    <property type="match status" value="1"/>
</dbReference>
<protein>
    <submittedName>
        <fullName evidence="7">Phosphatidylinositol mannoside acyltransferase</fullName>
    </submittedName>
</protein>
<evidence type="ECO:0000256" key="3">
    <source>
        <dbReference type="ARBA" id="ARBA00022519"/>
    </source>
</evidence>
<proteinExistence type="predicted"/>
<evidence type="ECO:0000313" key="7">
    <source>
        <dbReference type="EMBL" id="GAA3604939.1"/>
    </source>
</evidence>
<gene>
    <name evidence="7" type="ORF">GCM10022236_03520</name>
</gene>
<dbReference type="Proteomes" id="UP001501490">
    <property type="component" value="Unassembled WGS sequence"/>
</dbReference>
<keyword evidence="6 7" id="KW-0012">Acyltransferase</keyword>
<dbReference type="Pfam" id="PF03279">
    <property type="entry name" value="Lip_A_acyltrans"/>
    <property type="match status" value="1"/>
</dbReference>
<comment type="caution">
    <text evidence="7">The sequence shown here is derived from an EMBL/GenBank/DDBJ whole genome shotgun (WGS) entry which is preliminary data.</text>
</comment>
<evidence type="ECO:0000256" key="2">
    <source>
        <dbReference type="ARBA" id="ARBA00022475"/>
    </source>
</evidence>
<dbReference type="EMBL" id="BAABAB010000003">
    <property type="protein sequence ID" value="GAA3604939.1"/>
    <property type="molecule type" value="Genomic_DNA"/>
</dbReference>
<comment type="subcellular location">
    <subcellularLocation>
        <location evidence="1">Cell inner membrane</location>
    </subcellularLocation>
</comment>
<keyword evidence="5" id="KW-0472">Membrane</keyword>
<keyword evidence="4" id="KW-0808">Transferase</keyword>
<accession>A0ABP6ZD43</accession>
<dbReference type="RefSeq" id="WP_344801349.1">
    <property type="nucleotide sequence ID" value="NZ_BAABAB010000003.1"/>
</dbReference>
<dbReference type="PANTHER" id="PTHR30606">
    <property type="entry name" value="LIPID A BIOSYNTHESIS LAUROYL ACYLTRANSFERASE"/>
    <property type="match status" value="1"/>
</dbReference>
<evidence type="ECO:0000256" key="1">
    <source>
        <dbReference type="ARBA" id="ARBA00004533"/>
    </source>
</evidence>
<keyword evidence="8" id="KW-1185">Reference proteome</keyword>